<reference evidence="1 2" key="1">
    <citation type="submission" date="2017-01" db="EMBL/GenBank/DDBJ databases">
        <title>Genome analysis of Paenibacillus selenitrireducens ES3-24.</title>
        <authorList>
            <person name="Xu D."/>
            <person name="Yao R."/>
            <person name="Zheng S."/>
        </authorList>
    </citation>
    <scope>NUCLEOTIDE SEQUENCE [LARGE SCALE GENOMIC DNA]</scope>
    <source>
        <strain evidence="1 2">ES3-24</strain>
    </source>
</reference>
<dbReference type="EMBL" id="MSZX01000001">
    <property type="protein sequence ID" value="OPA81227.1"/>
    <property type="molecule type" value="Genomic_DNA"/>
</dbReference>
<dbReference type="AlphaFoldDB" id="A0A1T2XMZ1"/>
<proteinExistence type="predicted"/>
<sequence>MVKKSVTYPVLHVSDQSAWEEWLEGNHKVSTGVRLQIAKKNAGGSSPSYEEALEVALCYGWIDSQKEACDEVYWIQRFSPRGPKSIWSQVNRDKAERLLSEGKMQAAGLEAVEAAKQDGRWEAAYAPQSKATIPEDLQAELNQNPKAKAFFETLNGTNRYAILFRLQSAKKPETRHKRLQQFVSMLERGEKIYP</sequence>
<protein>
    <submittedName>
        <fullName evidence="1">Bacteriocin-protection protein</fullName>
    </submittedName>
</protein>
<accession>A0A1T2XMZ1</accession>
<dbReference type="Proteomes" id="UP000190188">
    <property type="component" value="Unassembled WGS sequence"/>
</dbReference>
<keyword evidence="2" id="KW-1185">Reference proteome</keyword>
<evidence type="ECO:0000313" key="2">
    <source>
        <dbReference type="Proteomes" id="UP000190188"/>
    </source>
</evidence>
<name>A0A1T2XMZ1_9BACL</name>
<organism evidence="1 2">
    <name type="scientific">Paenibacillus selenitireducens</name>
    <dbReference type="NCBI Taxonomy" id="1324314"/>
    <lineage>
        <taxon>Bacteria</taxon>
        <taxon>Bacillati</taxon>
        <taxon>Bacillota</taxon>
        <taxon>Bacilli</taxon>
        <taxon>Bacillales</taxon>
        <taxon>Paenibacillaceae</taxon>
        <taxon>Paenibacillus</taxon>
    </lineage>
</organism>
<dbReference type="Pfam" id="PF13376">
    <property type="entry name" value="OmdA"/>
    <property type="match status" value="1"/>
</dbReference>
<dbReference type="STRING" id="1324314.BVG16_02585"/>
<dbReference type="RefSeq" id="WP_078496960.1">
    <property type="nucleotide sequence ID" value="NZ_MSZX01000001.1"/>
</dbReference>
<evidence type="ECO:0000313" key="1">
    <source>
        <dbReference type="EMBL" id="OPA81227.1"/>
    </source>
</evidence>
<dbReference type="OrthoDB" id="9796999at2"/>
<gene>
    <name evidence="1" type="ORF">BVG16_02585</name>
</gene>
<comment type="caution">
    <text evidence="1">The sequence shown here is derived from an EMBL/GenBank/DDBJ whole genome shotgun (WGS) entry which is preliminary data.</text>
</comment>